<dbReference type="AlphaFoldDB" id="A0A540LZW1"/>
<evidence type="ECO:0000256" key="2">
    <source>
        <dbReference type="SAM" id="Phobius"/>
    </source>
</evidence>
<dbReference type="EMBL" id="VIEB01000403">
    <property type="protein sequence ID" value="TQD92035.1"/>
    <property type="molecule type" value="Genomic_DNA"/>
</dbReference>
<feature type="region of interest" description="Disordered" evidence="1">
    <location>
        <begin position="231"/>
        <end position="268"/>
    </location>
</feature>
<name>A0A540LZW1_MALBA</name>
<dbReference type="PANTHER" id="PTHR34775:SF6">
    <property type="entry name" value="TRANSMEMBRANE PROTEIN"/>
    <property type="match status" value="1"/>
</dbReference>
<accession>A0A540LZW1</accession>
<feature type="region of interest" description="Disordered" evidence="1">
    <location>
        <begin position="73"/>
        <end position="181"/>
    </location>
</feature>
<feature type="compositionally biased region" description="Low complexity" evidence="1">
    <location>
        <begin position="118"/>
        <end position="130"/>
    </location>
</feature>
<keyword evidence="2" id="KW-0472">Membrane</keyword>
<reference evidence="3 4" key="1">
    <citation type="journal article" date="2019" name="G3 (Bethesda)">
        <title>Sequencing of a Wild Apple (Malus baccata) Genome Unravels the Differences Between Cultivated and Wild Apple Species Regarding Disease Resistance and Cold Tolerance.</title>
        <authorList>
            <person name="Chen X."/>
        </authorList>
    </citation>
    <scope>NUCLEOTIDE SEQUENCE [LARGE SCALE GENOMIC DNA]</scope>
    <source>
        <strain evidence="4">cv. Shandingzi</strain>
        <tissue evidence="3">Leaves</tissue>
    </source>
</reference>
<feature type="compositionally biased region" description="Polar residues" evidence="1">
    <location>
        <begin position="952"/>
        <end position="973"/>
    </location>
</feature>
<feature type="compositionally biased region" description="Basic and acidic residues" evidence="1">
    <location>
        <begin position="134"/>
        <end position="143"/>
    </location>
</feature>
<organism evidence="3 4">
    <name type="scientific">Malus baccata</name>
    <name type="common">Siberian crab apple</name>
    <name type="synonym">Pyrus baccata</name>
    <dbReference type="NCBI Taxonomy" id="106549"/>
    <lineage>
        <taxon>Eukaryota</taxon>
        <taxon>Viridiplantae</taxon>
        <taxon>Streptophyta</taxon>
        <taxon>Embryophyta</taxon>
        <taxon>Tracheophyta</taxon>
        <taxon>Spermatophyta</taxon>
        <taxon>Magnoliopsida</taxon>
        <taxon>eudicotyledons</taxon>
        <taxon>Gunneridae</taxon>
        <taxon>Pentapetalae</taxon>
        <taxon>rosids</taxon>
        <taxon>fabids</taxon>
        <taxon>Rosales</taxon>
        <taxon>Rosaceae</taxon>
        <taxon>Amygdaloideae</taxon>
        <taxon>Maleae</taxon>
        <taxon>Malus</taxon>
    </lineage>
</organism>
<feature type="compositionally biased region" description="Basic and acidic residues" evidence="1">
    <location>
        <begin position="150"/>
        <end position="162"/>
    </location>
</feature>
<keyword evidence="2" id="KW-1133">Transmembrane helix</keyword>
<feature type="compositionally biased region" description="Basic and acidic residues" evidence="1">
    <location>
        <begin position="1"/>
        <end position="12"/>
    </location>
</feature>
<feature type="region of interest" description="Disordered" evidence="1">
    <location>
        <begin position="329"/>
        <end position="355"/>
    </location>
</feature>
<proteinExistence type="predicted"/>
<sequence length="1005" mass="109633">MEVKSSDKEWRRISSSTPPRRPLTPKPSASDENDQYYQQVGSSSLQSPKKLLTKNYMSPTISAASKSKALASRKNILGERNEASQPDFSNTHVEKSQSPKLQSPKKPLTKNYMSPTTSISAASKPKAIASRKNILRERNKASEPDFSNTHVEKSHIAIDNVRDSLPQALPKTPSSFQSHDVDEALSDDFSSRPYDPVTNYLSPRPQFLRYKPNRRQELFLGLENGVGLRISTSGSSDYQKASDEEVGAVTSHGSLASPRPDGSLKQEDEEVELIDSGTFDYQIATDEDVGAVTSHGSLASPRPDGSLKQEDEEVELIDSGSFDYQIATDEEVGAVTSPGSLASPRADGSLKQEDEEVELIDSGPFDYQKATDEEVGAVTSPGSLVSPRADGSLKQEDEEVELIDSGSFDYQKATDGEVGAVTSPGSLASPRPDGSVKQEDEEVELRDSGSFDYQKASDEEVGAVTSPGSLASPHPDGSLKQEDEEVELIDSGSFDYQKATDEEVGAVTSPGSLASPRPDGSLKQEVEEVELSDEEEYEEDEEEKSGKLKGGLKFLLLLLAIVLFSSYMSPMNHQTHFEGVEDVFCSIQNSTIEAALLKKLESGDNLWDQREERRTGFVEVIKGAIEMGTEEVIVQGEETQIDEEIEDEAKVEDQNLGDVELADESREVVDPQAEEIEAEKEGGIDDLGEVVVVPQLEDIEETSGDIVENSELQGAGPFVSDDFDHQNLASDVSNAFEGEVAAEQSEGIIEKKMDGAEESSTNMAAEPVMPETLDNDDISFDEVSDLKAEKNWREELISFMKSKVFYTAAIGVFIISVIVASLVSAFRFKRRNATKKDSRTIASPSSPPSKVYSEPVIAERYNSVFPGRGDDSSFRRMSLYSKHPTGAVSGEYFHSQAPTVELLSELVVGDVSTSLRSCGMKNKMTEGEESNYSVSSKKLGSKARSVSIAQSTESEFSSISMDSHSYGNLNTPQKVMKKKEGGKDGEVTTPLRRSSRLRNRTVTSP</sequence>
<feature type="region of interest" description="Disordered" evidence="1">
    <location>
        <begin position="952"/>
        <end position="1005"/>
    </location>
</feature>
<feature type="region of interest" description="Disordered" evidence="1">
    <location>
        <begin position="374"/>
        <end position="482"/>
    </location>
</feature>
<keyword evidence="4" id="KW-1185">Reference proteome</keyword>
<evidence type="ECO:0000313" key="4">
    <source>
        <dbReference type="Proteomes" id="UP000315295"/>
    </source>
</evidence>
<evidence type="ECO:0000313" key="3">
    <source>
        <dbReference type="EMBL" id="TQD92035.1"/>
    </source>
</evidence>
<feature type="compositionally biased region" description="Acidic residues" evidence="1">
    <location>
        <begin position="527"/>
        <end position="543"/>
    </location>
</feature>
<feature type="region of interest" description="Disordered" evidence="1">
    <location>
        <begin position="503"/>
        <end position="544"/>
    </location>
</feature>
<gene>
    <name evidence="3" type="ORF">C1H46_022360</name>
</gene>
<comment type="caution">
    <text evidence="3">The sequence shown here is derived from an EMBL/GenBank/DDBJ whole genome shotgun (WGS) entry which is preliminary data.</text>
</comment>
<feature type="region of interest" description="Disordered" evidence="1">
    <location>
        <begin position="1"/>
        <end position="51"/>
    </location>
</feature>
<feature type="transmembrane region" description="Helical" evidence="2">
    <location>
        <begin position="804"/>
        <end position="826"/>
    </location>
</feature>
<keyword evidence="2" id="KW-0812">Transmembrane</keyword>
<evidence type="ECO:0000256" key="1">
    <source>
        <dbReference type="SAM" id="MobiDB-lite"/>
    </source>
</evidence>
<feature type="compositionally biased region" description="Polar residues" evidence="1">
    <location>
        <begin position="35"/>
        <end position="47"/>
    </location>
</feature>
<dbReference type="Proteomes" id="UP000315295">
    <property type="component" value="Unassembled WGS sequence"/>
</dbReference>
<protein>
    <submittedName>
        <fullName evidence="3">Uncharacterized protein</fullName>
    </submittedName>
</protein>
<dbReference type="PANTHER" id="PTHR34775">
    <property type="entry name" value="TRANSMEMBRANE PROTEIN"/>
    <property type="match status" value="1"/>
</dbReference>
<feature type="region of interest" description="Disordered" evidence="1">
    <location>
        <begin position="290"/>
        <end position="310"/>
    </location>
</feature>